<dbReference type="InterPro" id="IPR017972">
    <property type="entry name" value="Cyt_P450_CS"/>
</dbReference>
<sequence length="444" mass="49399">MSAVLPSIPIAPGRLPVLGHLPAMSRDPLQFLQSLRRQGELVAFHLGARPVYLVNAPELIRQVLVTDAAKFQRGKVFRKARQLLGNGLATADNPEHLEQRRIVQPAFHRARITGYAAIMRAEIERITAAWPEGRRFRLDEQMAELTLNVTAKSLFHTDFSQAAVAEIHRSLAPVLNGVTSRALLPEFLEHLPTPANRRFDEALLRLTSIVDKAIDDYRASGIDHGDLLSMLVTGEPVPDEEIRAQVLNLLMAGTETTATALSWLGYELAAHPAIADRVRAELTRVLGDRQAGPWDLPELSYVDRVITETLRLHTPVWLLMRTSVEPVRLGGADLPAGTEVLVVPPTLHRDPALYPDPLRFDPDRWLHPDAKLWRRTRFFPFGGGAHHCVGDNFAWTEMALTVAAVYRHWDLALAPGARVREVTRAFLKPSSVPVLATRVVTPQS</sequence>
<dbReference type="Pfam" id="PF00067">
    <property type="entry name" value="p450"/>
    <property type="match status" value="1"/>
</dbReference>
<dbReference type="PRINTS" id="PR00463">
    <property type="entry name" value="EP450I"/>
</dbReference>
<proteinExistence type="inferred from homology"/>
<dbReference type="Gene3D" id="1.10.630.10">
    <property type="entry name" value="Cytochrome P450"/>
    <property type="match status" value="1"/>
</dbReference>
<dbReference type="InterPro" id="IPR002401">
    <property type="entry name" value="Cyt_P450_E_grp-I"/>
</dbReference>
<evidence type="ECO:0000256" key="4">
    <source>
        <dbReference type="ARBA" id="ARBA00023002"/>
    </source>
</evidence>
<dbReference type="EMBL" id="JACHMH010000001">
    <property type="protein sequence ID" value="MBB4682433.1"/>
    <property type="molecule type" value="Genomic_DNA"/>
</dbReference>
<gene>
    <name evidence="9" type="ORF">HNR67_008551</name>
</gene>
<evidence type="ECO:0000256" key="6">
    <source>
        <dbReference type="ARBA" id="ARBA00023033"/>
    </source>
</evidence>
<evidence type="ECO:0000256" key="3">
    <source>
        <dbReference type="ARBA" id="ARBA00022723"/>
    </source>
</evidence>
<comment type="caution">
    <text evidence="9">The sequence shown here is derived from an EMBL/GenBank/DDBJ whole genome shotgun (WGS) entry which is preliminary data.</text>
</comment>
<dbReference type="InterPro" id="IPR001128">
    <property type="entry name" value="Cyt_P450"/>
</dbReference>
<evidence type="ECO:0000256" key="5">
    <source>
        <dbReference type="ARBA" id="ARBA00023004"/>
    </source>
</evidence>
<evidence type="ECO:0000256" key="2">
    <source>
        <dbReference type="ARBA" id="ARBA00022617"/>
    </source>
</evidence>
<organism evidence="9 10">
    <name type="scientific">Crossiella cryophila</name>
    <dbReference type="NCBI Taxonomy" id="43355"/>
    <lineage>
        <taxon>Bacteria</taxon>
        <taxon>Bacillati</taxon>
        <taxon>Actinomycetota</taxon>
        <taxon>Actinomycetes</taxon>
        <taxon>Pseudonocardiales</taxon>
        <taxon>Pseudonocardiaceae</taxon>
        <taxon>Crossiella</taxon>
    </lineage>
</organism>
<dbReference type="AlphaFoldDB" id="A0A7W7FZ69"/>
<dbReference type="GO" id="GO:0020037">
    <property type="term" value="F:heme binding"/>
    <property type="evidence" value="ECO:0007669"/>
    <property type="project" value="InterPro"/>
</dbReference>
<evidence type="ECO:0000256" key="7">
    <source>
        <dbReference type="PIRSR" id="PIRSR602401-1"/>
    </source>
</evidence>
<comment type="cofactor">
    <cofactor evidence="7">
        <name>heme</name>
        <dbReference type="ChEBI" id="CHEBI:30413"/>
    </cofactor>
</comment>
<keyword evidence="4 8" id="KW-0560">Oxidoreductase</keyword>
<dbReference type="PRINTS" id="PR00385">
    <property type="entry name" value="P450"/>
</dbReference>
<keyword evidence="3 7" id="KW-0479">Metal-binding</keyword>
<accession>A0A7W7FZ69</accession>
<dbReference type="PROSITE" id="PS00086">
    <property type="entry name" value="CYTOCHROME_P450"/>
    <property type="match status" value="1"/>
</dbReference>
<keyword evidence="6 8" id="KW-0503">Monooxygenase</keyword>
<dbReference type="CDD" id="cd11049">
    <property type="entry name" value="CYP170A1-like"/>
    <property type="match status" value="1"/>
</dbReference>
<evidence type="ECO:0000256" key="8">
    <source>
        <dbReference type="RuleBase" id="RU000461"/>
    </source>
</evidence>
<comment type="similarity">
    <text evidence="1 8">Belongs to the cytochrome P450 family.</text>
</comment>
<dbReference type="GO" id="GO:0005506">
    <property type="term" value="F:iron ion binding"/>
    <property type="evidence" value="ECO:0007669"/>
    <property type="project" value="InterPro"/>
</dbReference>
<evidence type="ECO:0000256" key="1">
    <source>
        <dbReference type="ARBA" id="ARBA00010617"/>
    </source>
</evidence>
<dbReference type="GO" id="GO:0004497">
    <property type="term" value="F:monooxygenase activity"/>
    <property type="evidence" value="ECO:0007669"/>
    <property type="project" value="UniProtKB-KW"/>
</dbReference>
<dbReference type="InterPro" id="IPR036396">
    <property type="entry name" value="Cyt_P450_sf"/>
</dbReference>
<keyword evidence="2 7" id="KW-0349">Heme</keyword>
<name>A0A7W7FZ69_9PSEU</name>
<dbReference type="PANTHER" id="PTHR24291:SF50">
    <property type="entry name" value="BIFUNCTIONAL ALBAFLAVENONE MONOOXYGENASE_TERPENE SYNTHASE"/>
    <property type="match status" value="1"/>
</dbReference>
<dbReference type="Proteomes" id="UP000533598">
    <property type="component" value="Unassembled WGS sequence"/>
</dbReference>
<dbReference type="PANTHER" id="PTHR24291">
    <property type="entry name" value="CYTOCHROME P450 FAMILY 4"/>
    <property type="match status" value="1"/>
</dbReference>
<dbReference type="SUPFAM" id="SSF48264">
    <property type="entry name" value="Cytochrome P450"/>
    <property type="match status" value="1"/>
</dbReference>
<feature type="binding site" description="axial binding residue" evidence="7">
    <location>
        <position position="388"/>
    </location>
    <ligand>
        <name>heme</name>
        <dbReference type="ChEBI" id="CHEBI:30413"/>
    </ligand>
    <ligandPart>
        <name>Fe</name>
        <dbReference type="ChEBI" id="CHEBI:18248"/>
    </ligandPart>
</feature>
<reference evidence="9 10" key="1">
    <citation type="submission" date="2020-08" db="EMBL/GenBank/DDBJ databases">
        <title>Sequencing the genomes of 1000 actinobacteria strains.</title>
        <authorList>
            <person name="Klenk H.-P."/>
        </authorList>
    </citation>
    <scope>NUCLEOTIDE SEQUENCE [LARGE SCALE GENOMIC DNA]</scope>
    <source>
        <strain evidence="9 10">DSM 44230</strain>
    </source>
</reference>
<dbReference type="RefSeq" id="WP_185009737.1">
    <property type="nucleotide sequence ID" value="NZ_BAAAUI010000007.1"/>
</dbReference>
<protein>
    <submittedName>
        <fullName evidence="9">Cytochrome P450</fullName>
    </submittedName>
</protein>
<keyword evidence="5 7" id="KW-0408">Iron</keyword>
<dbReference type="GO" id="GO:0016705">
    <property type="term" value="F:oxidoreductase activity, acting on paired donors, with incorporation or reduction of molecular oxygen"/>
    <property type="evidence" value="ECO:0007669"/>
    <property type="project" value="InterPro"/>
</dbReference>
<dbReference type="InterPro" id="IPR050196">
    <property type="entry name" value="Cytochrome_P450_Monoox"/>
</dbReference>
<keyword evidence="10" id="KW-1185">Reference proteome</keyword>
<evidence type="ECO:0000313" key="9">
    <source>
        <dbReference type="EMBL" id="MBB4682433.1"/>
    </source>
</evidence>
<evidence type="ECO:0000313" key="10">
    <source>
        <dbReference type="Proteomes" id="UP000533598"/>
    </source>
</evidence>